<feature type="compositionally biased region" description="Low complexity" evidence="1">
    <location>
        <begin position="66"/>
        <end position="75"/>
    </location>
</feature>
<feature type="compositionally biased region" description="Polar residues" evidence="1">
    <location>
        <begin position="50"/>
        <end position="61"/>
    </location>
</feature>
<name>A0ABP1G895_9CHLO</name>
<evidence type="ECO:0000313" key="3">
    <source>
        <dbReference type="Proteomes" id="UP001497392"/>
    </source>
</evidence>
<proteinExistence type="predicted"/>
<feature type="region of interest" description="Disordered" evidence="1">
    <location>
        <begin position="1"/>
        <end position="81"/>
    </location>
</feature>
<comment type="caution">
    <text evidence="2">The sequence shown here is derived from an EMBL/GenBank/DDBJ whole genome shotgun (WGS) entry which is preliminary data.</text>
</comment>
<feature type="compositionally biased region" description="Basic and acidic residues" evidence="1">
    <location>
        <begin position="13"/>
        <end position="22"/>
    </location>
</feature>
<accession>A0ABP1G895</accession>
<protein>
    <submittedName>
        <fullName evidence="2">G10506 protein</fullName>
    </submittedName>
</protein>
<dbReference type="EMBL" id="CAXHTA020000017">
    <property type="protein sequence ID" value="CAL5227520.1"/>
    <property type="molecule type" value="Genomic_DNA"/>
</dbReference>
<keyword evidence="3" id="KW-1185">Reference proteome</keyword>
<evidence type="ECO:0000256" key="1">
    <source>
        <dbReference type="SAM" id="MobiDB-lite"/>
    </source>
</evidence>
<organism evidence="2 3">
    <name type="scientific">Coccomyxa viridis</name>
    <dbReference type="NCBI Taxonomy" id="1274662"/>
    <lineage>
        <taxon>Eukaryota</taxon>
        <taxon>Viridiplantae</taxon>
        <taxon>Chlorophyta</taxon>
        <taxon>core chlorophytes</taxon>
        <taxon>Trebouxiophyceae</taxon>
        <taxon>Trebouxiophyceae incertae sedis</taxon>
        <taxon>Coccomyxaceae</taxon>
        <taxon>Coccomyxa</taxon>
    </lineage>
</organism>
<sequence>MAESCAGCADAGQGDRAEHDEQLVSENSAPMMPGAMPEHPSLADLPNLPADSSSATTNGSVNGPPLIDLSGLSSGSGRGLDRAIAAAERAVREEDSPAEAPPLSRRVVLDSIAGQDKKTAPPATPFANCQLQDQELLSVEGNKLGDRLPGAESLSDKEADLYQNLVQELKSDGTLSSEMSDLFTYMSMSPSQDLSEDEVVRKEGVMQKLRTRLPSKSAAQLAHLDSDSIITLYNHHVLTNRGKTKELKLH</sequence>
<dbReference type="Proteomes" id="UP001497392">
    <property type="component" value="Unassembled WGS sequence"/>
</dbReference>
<gene>
    <name evidence="2" type="primary">g10506</name>
    <name evidence="2" type="ORF">VP750_LOCUS9426</name>
</gene>
<evidence type="ECO:0000313" key="2">
    <source>
        <dbReference type="EMBL" id="CAL5227520.1"/>
    </source>
</evidence>
<reference evidence="2 3" key="1">
    <citation type="submission" date="2024-06" db="EMBL/GenBank/DDBJ databases">
        <authorList>
            <person name="Kraege A."/>
            <person name="Thomma B."/>
        </authorList>
    </citation>
    <scope>NUCLEOTIDE SEQUENCE [LARGE SCALE GENOMIC DNA]</scope>
</reference>